<dbReference type="Gene3D" id="1.10.357.10">
    <property type="entry name" value="Tetracycline Repressor, domain 2"/>
    <property type="match status" value="1"/>
</dbReference>
<dbReference type="InterPro" id="IPR023772">
    <property type="entry name" value="DNA-bd_HTH_TetR-type_CS"/>
</dbReference>
<dbReference type="PROSITE" id="PS01081">
    <property type="entry name" value="HTH_TETR_1"/>
    <property type="match status" value="1"/>
</dbReference>
<sequence length="253" mass="27464">MTEFVDLVTTAGGGVTAAVPAGDGADLARMERVLDAAAELLVRQGYRRVTVEDVARRAGVGKGTVYLHVRSKDALFLTVLLRSQRRLFAELADRMLAEPVVALPWGMSRVLYERLRADEVARVLYLGDTEVLGRLAHEAAGTLGELGRRRDAVVREHFRLLRAARLVDDDIAADEQIHAWGAVTWGYFLAEGTGSAFAPAGPARTAALIEHGLARQLAGPAPASRAADVAGEVAALYRPLVAHIDDEWRRRVR</sequence>
<evidence type="ECO:0000313" key="6">
    <source>
        <dbReference type="EMBL" id="MEJ8281839.1"/>
    </source>
</evidence>
<evidence type="ECO:0000256" key="4">
    <source>
        <dbReference type="PROSITE-ProRule" id="PRU00335"/>
    </source>
</evidence>
<dbReference type="Proteomes" id="UP001364211">
    <property type="component" value="Unassembled WGS sequence"/>
</dbReference>
<proteinExistence type="predicted"/>
<evidence type="ECO:0000256" key="3">
    <source>
        <dbReference type="ARBA" id="ARBA00023163"/>
    </source>
</evidence>
<dbReference type="InterPro" id="IPR001647">
    <property type="entry name" value="HTH_TetR"/>
</dbReference>
<dbReference type="InterPro" id="IPR009057">
    <property type="entry name" value="Homeodomain-like_sf"/>
</dbReference>
<evidence type="ECO:0000313" key="7">
    <source>
        <dbReference type="Proteomes" id="UP001364211"/>
    </source>
</evidence>
<keyword evidence="3" id="KW-0804">Transcription</keyword>
<organism evidence="6 7">
    <name type="scientific">Pseudonocardia spirodelae</name>
    <dbReference type="NCBI Taxonomy" id="3133431"/>
    <lineage>
        <taxon>Bacteria</taxon>
        <taxon>Bacillati</taxon>
        <taxon>Actinomycetota</taxon>
        <taxon>Actinomycetes</taxon>
        <taxon>Pseudonocardiales</taxon>
        <taxon>Pseudonocardiaceae</taxon>
        <taxon>Pseudonocardia</taxon>
    </lineage>
</organism>
<name>A0ABU8TD31_9PSEU</name>
<protein>
    <submittedName>
        <fullName evidence="6">Helix-turn-helix domain-containing protein</fullName>
    </submittedName>
</protein>
<dbReference type="EMBL" id="JBBJUP010000024">
    <property type="protein sequence ID" value="MEJ8281839.1"/>
    <property type="molecule type" value="Genomic_DNA"/>
</dbReference>
<feature type="domain" description="HTH tetR-type" evidence="5">
    <location>
        <begin position="27"/>
        <end position="87"/>
    </location>
</feature>
<evidence type="ECO:0000256" key="2">
    <source>
        <dbReference type="ARBA" id="ARBA00023125"/>
    </source>
</evidence>
<dbReference type="PROSITE" id="PS50977">
    <property type="entry name" value="HTH_TETR_2"/>
    <property type="match status" value="1"/>
</dbReference>
<evidence type="ECO:0000256" key="1">
    <source>
        <dbReference type="ARBA" id="ARBA00023015"/>
    </source>
</evidence>
<reference evidence="6 7" key="1">
    <citation type="submission" date="2024-03" db="EMBL/GenBank/DDBJ databases">
        <title>Draft genome sequence of Pseudonocardia sp. DW16-2.</title>
        <authorList>
            <person name="Duangmal K."/>
        </authorList>
    </citation>
    <scope>NUCLEOTIDE SEQUENCE [LARGE SCALE GENOMIC DNA]</scope>
    <source>
        <strain evidence="6 7">DW16-2</strain>
    </source>
</reference>
<dbReference type="PANTHER" id="PTHR30055:SF234">
    <property type="entry name" value="HTH-TYPE TRANSCRIPTIONAL REGULATOR BETI"/>
    <property type="match status" value="1"/>
</dbReference>
<evidence type="ECO:0000259" key="5">
    <source>
        <dbReference type="PROSITE" id="PS50977"/>
    </source>
</evidence>
<dbReference type="PRINTS" id="PR00455">
    <property type="entry name" value="HTHTETR"/>
</dbReference>
<keyword evidence="7" id="KW-1185">Reference proteome</keyword>
<gene>
    <name evidence="6" type="ORF">WJX68_23090</name>
</gene>
<dbReference type="InterPro" id="IPR050109">
    <property type="entry name" value="HTH-type_TetR-like_transc_reg"/>
</dbReference>
<dbReference type="PANTHER" id="PTHR30055">
    <property type="entry name" value="HTH-TYPE TRANSCRIPTIONAL REGULATOR RUTR"/>
    <property type="match status" value="1"/>
</dbReference>
<feature type="DNA-binding region" description="H-T-H motif" evidence="4">
    <location>
        <begin position="50"/>
        <end position="69"/>
    </location>
</feature>
<keyword evidence="2 4" id="KW-0238">DNA-binding</keyword>
<dbReference type="Pfam" id="PF00440">
    <property type="entry name" value="TetR_N"/>
    <property type="match status" value="1"/>
</dbReference>
<comment type="caution">
    <text evidence="6">The sequence shown here is derived from an EMBL/GenBank/DDBJ whole genome shotgun (WGS) entry which is preliminary data.</text>
</comment>
<dbReference type="SUPFAM" id="SSF46689">
    <property type="entry name" value="Homeodomain-like"/>
    <property type="match status" value="1"/>
</dbReference>
<keyword evidence="1" id="KW-0805">Transcription regulation</keyword>
<accession>A0ABU8TD31</accession>
<dbReference type="RefSeq" id="WP_340294618.1">
    <property type="nucleotide sequence ID" value="NZ_JBBJUP010000024.1"/>
</dbReference>